<keyword evidence="3" id="KW-1185">Reference proteome</keyword>
<dbReference type="Proteomes" id="UP001372338">
    <property type="component" value="Unassembled WGS sequence"/>
</dbReference>
<evidence type="ECO:0000313" key="2">
    <source>
        <dbReference type="EMBL" id="KAK7281834.1"/>
    </source>
</evidence>
<dbReference type="EMBL" id="JAYWIO010000002">
    <property type="protein sequence ID" value="KAK7281834.1"/>
    <property type="molecule type" value="Genomic_DNA"/>
</dbReference>
<dbReference type="AlphaFoldDB" id="A0AAN9FSH6"/>
<protein>
    <submittedName>
        <fullName evidence="2">Uncharacterized protein</fullName>
    </submittedName>
</protein>
<sequence length="68" mass="7237">MGVQLCLEESEDGGGGTSGSDSGRVPNYDSGNMVSIKHSLIGTRHQSAFSTGIFQKKKQNKKMEPPPV</sequence>
<comment type="caution">
    <text evidence="2">The sequence shown here is derived from an EMBL/GenBank/DDBJ whole genome shotgun (WGS) entry which is preliminary data.</text>
</comment>
<reference evidence="2 3" key="1">
    <citation type="submission" date="2024-01" db="EMBL/GenBank/DDBJ databases">
        <title>The genomes of 5 underutilized Papilionoideae crops provide insights into root nodulation and disease resistanc.</title>
        <authorList>
            <person name="Yuan L."/>
        </authorList>
    </citation>
    <scope>NUCLEOTIDE SEQUENCE [LARGE SCALE GENOMIC DNA]</scope>
    <source>
        <strain evidence="2">ZHUSHIDOU_FW_LH</strain>
        <tissue evidence="2">Leaf</tissue>
    </source>
</reference>
<name>A0AAN9FSH6_CROPI</name>
<evidence type="ECO:0000256" key="1">
    <source>
        <dbReference type="SAM" id="MobiDB-lite"/>
    </source>
</evidence>
<gene>
    <name evidence="2" type="ORF">RIF29_10140</name>
</gene>
<accession>A0AAN9FSH6</accession>
<proteinExistence type="predicted"/>
<evidence type="ECO:0000313" key="3">
    <source>
        <dbReference type="Proteomes" id="UP001372338"/>
    </source>
</evidence>
<organism evidence="2 3">
    <name type="scientific">Crotalaria pallida</name>
    <name type="common">Smooth rattlebox</name>
    <name type="synonym">Crotalaria striata</name>
    <dbReference type="NCBI Taxonomy" id="3830"/>
    <lineage>
        <taxon>Eukaryota</taxon>
        <taxon>Viridiplantae</taxon>
        <taxon>Streptophyta</taxon>
        <taxon>Embryophyta</taxon>
        <taxon>Tracheophyta</taxon>
        <taxon>Spermatophyta</taxon>
        <taxon>Magnoliopsida</taxon>
        <taxon>eudicotyledons</taxon>
        <taxon>Gunneridae</taxon>
        <taxon>Pentapetalae</taxon>
        <taxon>rosids</taxon>
        <taxon>fabids</taxon>
        <taxon>Fabales</taxon>
        <taxon>Fabaceae</taxon>
        <taxon>Papilionoideae</taxon>
        <taxon>50 kb inversion clade</taxon>
        <taxon>genistoids sensu lato</taxon>
        <taxon>core genistoids</taxon>
        <taxon>Crotalarieae</taxon>
        <taxon>Crotalaria</taxon>
    </lineage>
</organism>
<feature type="region of interest" description="Disordered" evidence="1">
    <location>
        <begin position="1"/>
        <end position="31"/>
    </location>
</feature>